<dbReference type="PANTHER" id="PTHR43883">
    <property type="entry name" value="SLR0207 PROTEIN"/>
    <property type="match status" value="1"/>
</dbReference>
<name>A0A917J349_9BACT</name>
<feature type="domain" description="RNA ligase" evidence="1">
    <location>
        <begin position="38"/>
        <end position="205"/>
    </location>
</feature>
<evidence type="ECO:0000259" key="1">
    <source>
        <dbReference type="Pfam" id="PF09414"/>
    </source>
</evidence>
<dbReference type="Pfam" id="PF09414">
    <property type="entry name" value="RNA_ligase"/>
    <property type="match status" value="1"/>
</dbReference>
<dbReference type="PANTHER" id="PTHR43883:SF1">
    <property type="entry name" value="GLUCONOKINASE"/>
    <property type="match status" value="1"/>
</dbReference>
<dbReference type="Proteomes" id="UP000627292">
    <property type="component" value="Unassembled WGS sequence"/>
</dbReference>
<evidence type="ECO:0000313" key="3">
    <source>
        <dbReference type="Proteomes" id="UP000627292"/>
    </source>
</evidence>
<reference evidence="2" key="1">
    <citation type="journal article" date="2014" name="Int. J. Syst. Evol. Microbiol.">
        <title>Complete genome sequence of Corynebacterium casei LMG S-19264T (=DSM 44701T), isolated from a smear-ripened cheese.</title>
        <authorList>
            <consortium name="US DOE Joint Genome Institute (JGI-PGF)"/>
            <person name="Walter F."/>
            <person name="Albersmeier A."/>
            <person name="Kalinowski J."/>
            <person name="Ruckert C."/>
        </authorList>
    </citation>
    <scope>NUCLEOTIDE SEQUENCE</scope>
    <source>
        <strain evidence="2">CGMCC 1.15290</strain>
    </source>
</reference>
<evidence type="ECO:0000313" key="2">
    <source>
        <dbReference type="EMBL" id="GGH81136.1"/>
    </source>
</evidence>
<dbReference type="EMBL" id="BMIB01000006">
    <property type="protein sequence ID" value="GGH81136.1"/>
    <property type="molecule type" value="Genomic_DNA"/>
</dbReference>
<dbReference type="RefSeq" id="WP_188958319.1">
    <property type="nucleotide sequence ID" value="NZ_BMIB01000006.1"/>
</dbReference>
<proteinExistence type="predicted"/>
<dbReference type="AlphaFoldDB" id="A0A917J349"/>
<dbReference type="GO" id="GO:0016874">
    <property type="term" value="F:ligase activity"/>
    <property type="evidence" value="ECO:0007669"/>
    <property type="project" value="UniProtKB-KW"/>
</dbReference>
<dbReference type="SUPFAM" id="SSF56091">
    <property type="entry name" value="DNA ligase/mRNA capping enzyme, catalytic domain"/>
    <property type="match status" value="1"/>
</dbReference>
<accession>A0A917J349</accession>
<dbReference type="InterPro" id="IPR052732">
    <property type="entry name" value="Cell-binding_unc_protein"/>
</dbReference>
<dbReference type="InterPro" id="IPR021122">
    <property type="entry name" value="RNA_ligase_dom_REL/Rnl2"/>
</dbReference>
<keyword evidence="3" id="KW-1185">Reference proteome</keyword>
<sequence length="236" mass="27373">MAISQKYGRTYHYPFSPGTTNDDRIQEDYWQYLQQMRQVVHTEKLDGENNCLSRWGVFARSHAAPTVSPWTESLRRFWALVKHDLGALEIFLENLYAVHSIGYQQLNQHFYVFAVRENDQWLSWEETKFYASMLDLPVVPEISVIKPPTCRKTFESEVLQMVAGPGSFAPHDAFTGKPVTMEGIVTRNADGYAVDAMDKNVFKYVRKGHVKTDEHWTRNWKRARLQTEGGGYVDDK</sequence>
<gene>
    <name evidence="2" type="ORF">GCM10011379_53060</name>
</gene>
<keyword evidence="2" id="KW-0436">Ligase</keyword>
<protein>
    <submittedName>
        <fullName evidence="2">2'-5' RNA ligase</fullName>
    </submittedName>
</protein>
<dbReference type="Gene3D" id="3.30.470.30">
    <property type="entry name" value="DNA ligase/mRNA capping enzyme"/>
    <property type="match status" value="1"/>
</dbReference>
<reference evidence="2" key="2">
    <citation type="submission" date="2020-09" db="EMBL/GenBank/DDBJ databases">
        <authorList>
            <person name="Sun Q."/>
            <person name="Zhou Y."/>
        </authorList>
    </citation>
    <scope>NUCLEOTIDE SEQUENCE</scope>
    <source>
        <strain evidence="2">CGMCC 1.15290</strain>
    </source>
</reference>
<organism evidence="2 3">
    <name type="scientific">Filimonas zeae</name>
    <dbReference type="NCBI Taxonomy" id="1737353"/>
    <lineage>
        <taxon>Bacteria</taxon>
        <taxon>Pseudomonadati</taxon>
        <taxon>Bacteroidota</taxon>
        <taxon>Chitinophagia</taxon>
        <taxon>Chitinophagales</taxon>
        <taxon>Chitinophagaceae</taxon>
        <taxon>Filimonas</taxon>
    </lineage>
</organism>
<comment type="caution">
    <text evidence="2">The sequence shown here is derived from an EMBL/GenBank/DDBJ whole genome shotgun (WGS) entry which is preliminary data.</text>
</comment>